<dbReference type="AlphaFoldDB" id="A0A6J6HA60"/>
<dbReference type="PANTHER" id="PTHR48207:SF3">
    <property type="entry name" value="SUCCINATE--HYDROXYMETHYLGLUTARATE COA-TRANSFERASE"/>
    <property type="match status" value="1"/>
</dbReference>
<organism evidence="2">
    <name type="scientific">freshwater metagenome</name>
    <dbReference type="NCBI Taxonomy" id="449393"/>
    <lineage>
        <taxon>unclassified sequences</taxon>
        <taxon>metagenomes</taxon>
        <taxon>ecological metagenomes</taxon>
    </lineage>
</organism>
<dbReference type="InterPro" id="IPR044855">
    <property type="entry name" value="CoA-Trfase_III_dom3_sf"/>
</dbReference>
<evidence type="ECO:0000256" key="1">
    <source>
        <dbReference type="ARBA" id="ARBA00022679"/>
    </source>
</evidence>
<dbReference type="EMBL" id="CAEZUL010000182">
    <property type="protein sequence ID" value="CAB4609403.1"/>
    <property type="molecule type" value="Genomic_DNA"/>
</dbReference>
<gene>
    <name evidence="2" type="ORF">UFOPK1808_01269</name>
</gene>
<protein>
    <submittedName>
        <fullName evidence="2">Unannotated protein</fullName>
    </submittedName>
</protein>
<dbReference type="SUPFAM" id="SSF89796">
    <property type="entry name" value="CoA-transferase family III (CaiB/BaiF)"/>
    <property type="match status" value="1"/>
</dbReference>
<reference evidence="2" key="1">
    <citation type="submission" date="2020-05" db="EMBL/GenBank/DDBJ databases">
        <authorList>
            <person name="Chiriac C."/>
            <person name="Salcher M."/>
            <person name="Ghai R."/>
            <person name="Kavagutti S V."/>
        </authorList>
    </citation>
    <scope>NUCLEOTIDE SEQUENCE</scope>
</reference>
<dbReference type="InterPro" id="IPR050483">
    <property type="entry name" value="CoA-transferase_III_domain"/>
</dbReference>
<keyword evidence="1" id="KW-0808">Transferase</keyword>
<dbReference type="InterPro" id="IPR023606">
    <property type="entry name" value="CoA-Trfase_III_dom_1_sf"/>
</dbReference>
<dbReference type="GO" id="GO:0008410">
    <property type="term" value="F:CoA-transferase activity"/>
    <property type="evidence" value="ECO:0007669"/>
    <property type="project" value="TreeGrafter"/>
</dbReference>
<sequence length="109" mass="12072">MAAVENFVNARARALNAEELITVLDAHFATQDYAYWTSRFDTEDVWWAPLNSIPEAVNDAQVIASGAFVDMTPQPGEAPYRAVNSPVDFSGYTPTYGPVPQLGQHEPKW</sequence>
<name>A0A6J6HA60_9ZZZZ</name>
<dbReference type="PANTHER" id="PTHR48207">
    <property type="entry name" value="SUCCINATE--HYDROXYMETHYLGLUTARATE COA-TRANSFERASE"/>
    <property type="match status" value="1"/>
</dbReference>
<dbReference type="InterPro" id="IPR003673">
    <property type="entry name" value="CoA-Trfase_fam_III"/>
</dbReference>
<accession>A0A6J6HA60</accession>
<dbReference type="Gene3D" id="3.30.1540.10">
    <property type="entry name" value="formyl-coa transferase, domain 3"/>
    <property type="match status" value="1"/>
</dbReference>
<proteinExistence type="predicted"/>
<dbReference type="Pfam" id="PF02515">
    <property type="entry name" value="CoA_transf_3"/>
    <property type="match status" value="1"/>
</dbReference>
<dbReference type="Gene3D" id="3.40.50.10540">
    <property type="entry name" value="Crotonobetainyl-coa:carnitine coa-transferase, domain 1"/>
    <property type="match status" value="1"/>
</dbReference>
<evidence type="ECO:0000313" key="2">
    <source>
        <dbReference type="EMBL" id="CAB4609403.1"/>
    </source>
</evidence>